<organism evidence="4 5">
    <name type="scientific">Mycobacterium liflandii (strain 128FXT)</name>
    <dbReference type="NCBI Taxonomy" id="459424"/>
    <lineage>
        <taxon>Bacteria</taxon>
        <taxon>Bacillati</taxon>
        <taxon>Actinomycetota</taxon>
        <taxon>Actinomycetes</taxon>
        <taxon>Mycobacteriales</taxon>
        <taxon>Mycobacteriaceae</taxon>
        <taxon>Mycobacterium</taxon>
        <taxon>Mycobacterium ulcerans group</taxon>
    </lineage>
</organism>
<dbReference type="GO" id="GO:0003924">
    <property type="term" value="F:GTPase activity"/>
    <property type="evidence" value="ECO:0007669"/>
    <property type="project" value="InterPro"/>
</dbReference>
<dbReference type="Pfam" id="PF00009">
    <property type="entry name" value="GTP_EFTU"/>
    <property type="match status" value="1"/>
</dbReference>
<keyword evidence="1" id="KW-0547">Nucleotide-binding</keyword>
<evidence type="ECO:0000313" key="5">
    <source>
        <dbReference type="Proteomes" id="UP000011157"/>
    </source>
</evidence>
<name>L7VHN3_MYCL1</name>
<dbReference type="InterPro" id="IPR004161">
    <property type="entry name" value="EFTu-like_2"/>
</dbReference>
<keyword evidence="5" id="KW-1185">Reference proteome</keyword>
<dbReference type="InterPro" id="IPR000795">
    <property type="entry name" value="T_Tr_GTP-bd_dom"/>
</dbReference>
<feature type="compositionally biased region" description="Basic residues" evidence="2">
    <location>
        <begin position="458"/>
        <end position="480"/>
    </location>
</feature>
<proteinExistence type="predicted"/>
<dbReference type="EC" id="3.6.5.3" evidence="4"/>
<dbReference type="PANTHER" id="PTHR43721">
    <property type="entry name" value="ELONGATION FACTOR TU-RELATED"/>
    <property type="match status" value="1"/>
</dbReference>
<reference evidence="4 5" key="1">
    <citation type="journal article" date="2013" name="J. Bacteriol.">
        <title>Complete Genome Sequence of the Frog Pathogen Mycobacterium ulcerans Ecovar Liflandii.</title>
        <authorList>
            <person name="Tobias N.J."/>
            <person name="Doig K.D."/>
            <person name="Medema M.H."/>
            <person name="Chen H."/>
            <person name="Haring V."/>
            <person name="Moore R."/>
            <person name="Seemann T."/>
            <person name="Stinear T.P."/>
        </authorList>
    </citation>
    <scope>NUCLEOTIDE SEQUENCE [LARGE SCALE GENOMIC DNA]</scope>
    <source>
        <strain evidence="4 5">128FXT</strain>
    </source>
</reference>
<feature type="region of interest" description="Disordered" evidence="2">
    <location>
        <begin position="387"/>
        <end position="480"/>
    </location>
</feature>
<dbReference type="GO" id="GO:0005525">
    <property type="term" value="F:GTP binding"/>
    <property type="evidence" value="ECO:0007669"/>
    <property type="project" value="UniProtKB-KW"/>
</dbReference>
<dbReference type="EMBL" id="CP003899">
    <property type="protein sequence ID" value="AGC64889.1"/>
    <property type="molecule type" value="Genomic_DNA"/>
</dbReference>
<dbReference type="InterPro" id="IPR050055">
    <property type="entry name" value="EF-Tu_GTPase"/>
</dbReference>
<sequence length="480" mass="50513">MFVIATAGHVDHGKSTLVHRLTGMWPDRLAEEQRRGLTIDLGFAWTELDGRQLAFVDVPGHERFVTNMLAGSGAMPPDSPVLFVVAATEGWMPQSEEHLAALDALRVRHALLVISKADLADPGPAIRAASERFATTSMADPFVALGTELDQVRTKLLALTDRLPEPDRDADVRLWVDRAFTVRGAGTVVTGTLSAGTIRVGDELEHAGQRVTVRGLQSLGRDHTEVAAVARVALNLRGVDRRHIARGDTVRTPGAWLDTTEIDVSLRSAVKLHRELVAHLGSAAVPVYVRALGAEAARLRLSRPLPLRVGDIGLLRDPGQHRIAPESRSSTSPRPACAARCGARAGPGTGGRADPAATVCAGRGAARDGAAARRIAGGRLAGRSAVVGRQTRTRRGNGHPLGRRPRCRGGDAIGNAAPASGTTCRRAGSPAAGGNRAGRGRRAGATARHGPASAGRRGGAHPRRTAGRRTVSRPGSRRIG</sequence>
<evidence type="ECO:0000256" key="2">
    <source>
        <dbReference type="SAM" id="MobiDB-lite"/>
    </source>
</evidence>
<keyword evidence="4" id="KW-0378">Hydrolase</keyword>
<protein>
    <submittedName>
        <fullName evidence="4">Selenocysteine-specific translation elongation factor, SelB</fullName>
        <ecNumber evidence="4">3.6.5.3</ecNumber>
    </submittedName>
</protein>
<keyword evidence="4" id="KW-0251">Elongation factor</keyword>
<dbReference type="GO" id="GO:0003746">
    <property type="term" value="F:translation elongation factor activity"/>
    <property type="evidence" value="ECO:0007669"/>
    <property type="project" value="UniProtKB-KW"/>
</dbReference>
<evidence type="ECO:0000313" key="4">
    <source>
        <dbReference type="EMBL" id="AGC64889.1"/>
    </source>
</evidence>
<dbReference type="PANTHER" id="PTHR43721:SF22">
    <property type="entry name" value="ELONGATION FACTOR TU, MITOCHONDRIAL"/>
    <property type="match status" value="1"/>
</dbReference>
<keyword evidence="4" id="KW-0648">Protein biosynthesis</keyword>
<dbReference type="Gene3D" id="2.40.30.10">
    <property type="entry name" value="Translation factors"/>
    <property type="match status" value="1"/>
</dbReference>
<feature type="compositionally biased region" description="Low complexity" evidence="2">
    <location>
        <begin position="425"/>
        <end position="434"/>
    </location>
</feature>
<dbReference type="SUPFAM" id="SSF52540">
    <property type="entry name" value="P-loop containing nucleoside triphosphate hydrolases"/>
    <property type="match status" value="1"/>
</dbReference>
<dbReference type="InterPro" id="IPR027417">
    <property type="entry name" value="P-loop_NTPase"/>
</dbReference>
<dbReference type="SUPFAM" id="SSF50447">
    <property type="entry name" value="Translation proteins"/>
    <property type="match status" value="1"/>
</dbReference>
<evidence type="ECO:0000256" key="1">
    <source>
        <dbReference type="ARBA" id="ARBA00023134"/>
    </source>
</evidence>
<dbReference type="KEGG" id="mli:MULP_05467"/>
<feature type="domain" description="Tr-type G" evidence="3">
    <location>
        <begin position="1"/>
        <end position="167"/>
    </location>
</feature>
<gene>
    <name evidence="4" type="primary">selB</name>
    <name evidence="4" type="ordered locus">MULP_05467</name>
</gene>
<feature type="compositionally biased region" description="Basic residues" evidence="2">
    <location>
        <begin position="391"/>
        <end position="407"/>
    </location>
</feature>
<evidence type="ECO:0000259" key="3">
    <source>
        <dbReference type="PROSITE" id="PS51722"/>
    </source>
</evidence>
<keyword evidence="1" id="KW-0342">GTP-binding</keyword>
<dbReference type="CDD" id="cd04171">
    <property type="entry name" value="SelB"/>
    <property type="match status" value="1"/>
</dbReference>
<accession>L7VHN3</accession>
<dbReference type="InterPro" id="IPR009000">
    <property type="entry name" value="Transl_B-barrel_sf"/>
</dbReference>
<dbReference type="PROSITE" id="PS51722">
    <property type="entry name" value="G_TR_2"/>
    <property type="match status" value="1"/>
</dbReference>
<dbReference type="GO" id="GO:0005829">
    <property type="term" value="C:cytosol"/>
    <property type="evidence" value="ECO:0007669"/>
    <property type="project" value="TreeGrafter"/>
</dbReference>
<dbReference type="HOGENOM" id="CLU_568388_0_0_11"/>
<dbReference type="PATRIC" id="fig|459424.11.peg.5619"/>
<dbReference type="AlphaFoldDB" id="L7VHN3"/>
<dbReference type="Gene3D" id="3.40.50.300">
    <property type="entry name" value="P-loop containing nucleotide triphosphate hydrolases"/>
    <property type="match status" value="1"/>
</dbReference>
<dbReference type="Pfam" id="PF03144">
    <property type="entry name" value="GTP_EFTU_D2"/>
    <property type="match status" value="1"/>
</dbReference>
<dbReference type="Proteomes" id="UP000011157">
    <property type="component" value="Chromosome"/>
</dbReference>